<proteinExistence type="predicted"/>
<comment type="caution">
    <text evidence="1">The sequence shown here is derived from an EMBL/GenBank/DDBJ whole genome shotgun (WGS) entry which is preliminary data.</text>
</comment>
<evidence type="ECO:0000313" key="1">
    <source>
        <dbReference type="EMBL" id="MDX3705193.1"/>
    </source>
</evidence>
<accession>A0ABU4NSX1</accession>
<gene>
    <name evidence="1" type="ORF">PV662_36720</name>
</gene>
<organism evidence="1 2">
    <name type="scientific">Streptomyces europaeiscabiei</name>
    <dbReference type="NCBI Taxonomy" id="146819"/>
    <lineage>
        <taxon>Bacteria</taxon>
        <taxon>Bacillati</taxon>
        <taxon>Actinomycetota</taxon>
        <taxon>Actinomycetes</taxon>
        <taxon>Kitasatosporales</taxon>
        <taxon>Streptomycetaceae</taxon>
        <taxon>Streptomyces</taxon>
    </lineage>
</organism>
<dbReference type="RefSeq" id="WP_319063359.1">
    <property type="nucleotide sequence ID" value="NZ_JARAYT010000010.1"/>
</dbReference>
<protein>
    <submittedName>
        <fullName evidence="1">Phage tail protein</fullName>
    </submittedName>
</protein>
<sequence>MLPISAHVLAALPQAVGRPYRAEWSNDGGQTWTRCAIAAGSASVAADRTADVRYTAGADLVGVTGGRNGVNSIATNVRLWQGITLPRTDPIWFPAGRYTVTRTRANRAGTMTVELDGLEDELRAASFPTARTVGPGFARGLVEGLVGEALPGIPVAWRSGVSPDTQVPQIAATEDRWAVLSGGSDSTGTDTGIVSALAGEIWVDARGIVTIGPVPTLDDPVVWTIRRGQGGALVEPQAEQTAEGLANVWTITGDGGDGAPAVGPMFAWDDDPNSITYAGPDPVNDPLAPQRLGLNGVRLRVQRYASAVITTPTQASDVAAAKLADSLGVRASLTLTAVCNPALEPGDLVAVETDPEVFEPHLIDSFSYTLGSASMSCSTRTTTRRLT</sequence>
<dbReference type="Proteomes" id="UP001271274">
    <property type="component" value="Unassembled WGS sequence"/>
</dbReference>
<keyword evidence="2" id="KW-1185">Reference proteome</keyword>
<dbReference type="EMBL" id="JARAYU010000018">
    <property type="protein sequence ID" value="MDX3705193.1"/>
    <property type="molecule type" value="Genomic_DNA"/>
</dbReference>
<reference evidence="1 2" key="1">
    <citation type="journal article" date="2023" name="Microb. Genom.">
        <title>Mesoterricola silvestris gen. nov., sp. nov., Mesoterricola sediminis sp. nov., Geothrix oryzae sp. nov., Geothrix edaphica sp. nov., Geothrix rubra sp. nov., and Geothrix limicola sp. nov., six novel members of Acidobacteriota isolated from soils.</title>
        <authorList>
            <person name="Weisberg A.J."/>
            <person name="Pearce E."/>
            <person name="Kramer C.G."/>
            <person name="Chang J.H."/>
            <person name="Clarke C.R."/>
        </authorList>
    </citation>
    <scope>NUCLEOTIDE SEQUENCE [LARGE SCALE GENOMIC DNA]</scope>
    <source>
        <strain evidence="1 2">ID09-01A</strain>
    </source>
</reference>
<name>A0ABU4NSX1_9ACTN</name>
<evidence type="ECO:0000313" key="2">
    <source>
        <dbReference type="Proteomes" id="UP001271274"/>
    </source>
</evidence>